<name>A0ABD5X2F5_9EURY</name>
<evidence type="ECO:0000256" key="3">
    <source>
        <dbReference type="ARBA" id="ARBA00022692"/>
    </source>
</evidence>
<proteinExistence type="predicted"/>
<dbReference type="PRINTS" id="PR01434">
    <property type="entry name" value="NADHDHGNASE5"/>
</dbReference>
<feature type="transmembrane region" description="Helical" evidence="6">
    <location>
        <begin position="495"/>
        <end position="516"/>
    </location>
</feature>
<feature type="transmembrane region" description="Helical" evidence="6">
    <location>
        <begin position="33"/>
        <end position="55"/>
    </location>
</feature>
<dbReference type="EMBL" id="JBHSZQ010000004">
    <property type="protein sequence ID" value="MFC7125311.1"/>
    <property type="molecule type" value="Genomic_DNA"/>
</dbReference>
<feature type="transmembrane region" description="Helical" evidence="6">
    <location>
        <begin position="126"/>
        <end position="142"/>
    </location>
</feature>
<feature type="transmembrane region" description="Helical" evidence="6">
    <location>
        <begin position="446"/>
        <end position="465"/>
    </location>
</feature>
<feature type="transmembrane region" description="Helical" evidence="6">
    <location>
        <begin position="329"/>
        <end position="349"/>
    </location>
</feature>
<feature type="transmembrane region" description="Helical" evidence="6">
    <location>
        <begin position="266"/>
        <end position="290"/>
    </location>
</feature>
<evidence type="ECO:0000259" key="7">
    <source>
        <dbReference type="Pfam" id="PF00361"/>
    </source>
</evidence>
<dbReference type="PANTHER" id="PTHR42703:SF1">
    <property type="entry name" value="NA(+)_H(+) ANTIPORTER SUBUNIT D1"/>
    <property type="match status" value="1"/>
</dbReference>
<feature type="transmembrane region" description="Helical" evidence="6">
    <location>
        <begin position="230"/>
        <end position="254"/>
    </location>
</feature>
<keyword evidence="3 6" id="KW-0812">Transmembrane</keyword>
<dbReference type="RefSeq" id="WP_267636305.1">
    <property type="nucleotide sequence ID" value="NZ_JAODIY010000004.1"/>
</dbReference>
<dbReference type="AlphaFoldDB" id="A0ABD5X2F5"/>
<feature type="transmembrane region" description="Helical" evidence="6">
    <location>
        <begin position="176"/>
        <end position="198"/>
    </location>
</feature>
<comment type="subcellular location">
    <subcellularLocation>
        <location evidence="1">Cell membrane</location>
        <topology evidence="1">Multi-pass membrane protein</topology>
    </subcellularLocation>
</comment>
<feature type="transmembrane region" description="Helical" evidence="6">
    <location>
        <begin position="6"/>
        <end position="26"/>
    </location>
</feature>
<dbReference type="Proteomes" id="UP001596414">
    <property type="component" value="Unassembled WGS sequence"/>
</dbReference>
<protein>
    <submittedName>
        <fullName evidence="8">Proton-conducting transporter membrane subunit</fullName>
    </submittedName>
</protein>
<dbReference type="PANTHER" id="PTHR42703">
    <property type="entry name" value="NADH DEHYDROGENASE"/>
    <property type="match status" value="1"/>
</dbReference>
<evidence type="ECO:0000256" key="4">
    <source>
        <dbReference type="ARBA" id="ARBA00022989"/>
    </source>
</evidence>
<evidence type="ECO:0000256" key="5">
    <source>
        <dbReference type="ARBA" id="ARBA00023136"/>
    </source>
</evidence>
<feature type="transmembrane region" description="Helical" evidence="6">
    <location>
        <begin position="361"/>
        <end position="386"/>
    </location>
</feature>
<evidence type="ECO:0000313" key="8">
    <source>
        <dbReference type="EMBL" id="MFC7125311.1"/>
    </source>
</evidence>
<evidence type="ECO:0000256" key="1">
    <source>
        <dbReference type="ARBA" id="ARBA00004651"/>
    </source>
</evidence>
<dbReference type="InterPro" id="IPR001750">
    <property type="entry name" value="ND/Mrp_TM"/>
</dbReference>
<sequence length="538" mass="56442">MTEEALPALLIAVPILGATLPLALGLVRQRIGWWVATLVLAVEAAMASWIAYAVYIGGDRITHILGGETFGRKEVTVGSFDTEGFIVGIELVADALSGLLVALIAFVSLGVLAYARRAGPRQNTFYSAYLLLTGGLMGLVLTGDLFNMFVFLEIVGLMTYALVASDRSAASAVAALKYLVIGTTGASMYLVGVGYLFVRTGTLNMVDTSRVLAGEPEWLEVTGALYTEPLVVASFGFIAVGLATKTAIFPLHTWQPGAYSEAPDSVTVLISALVSTTSAYALARITWVVFTPEFFAVNVKATEAILVLAALSVVIGSVLAAMQQRVKRVFAYSSVAQFGLIAMAIGISVHPAATDTATRFAVYGVVIHLIGHAVIKGGLFATVGAIKKSTGARSIDEYAGLATERPVLSGTLAVLGFSLIGVPPMIGFVGKWYIGLAAVKAELWPLVFVIFASTLLTLLYVARLLEKLYFTPLSETTDTAQEPAVATDGRGSVSFGMVALAVTAAVLAVGLGFMGAELTDAIDPLVDAIQESSPEVHQ</sequence>
<keyword evidence="2" id="KW-1003">Cell membrane</keyword>
<feature type="transmembrane region" description="Helical" evidence="6">
    <location>
        <begin position="148"/>
        <end position="164"/>
    </location>
</feature>
<keyword evidence="4 6" id="KW-1133">Transmembrane helix</keyword>
<organism evidence="8 9">
    <name type="scientific">Halovenus rubra</name>
    <dbReference type="NCBI Taxonomy" id="869890"/>
    <lineage>
        <taxon>Archaea</taxon>
        <taxon>Methanobacteriati</taxon>
        <taxon>Methanobacteriota</taxon>
        <taxon>Stenosarchaea group</taxon>
        <taxon>Halobacteria</taxon>
        <taxon>Halobacteriales</taxon>
        <taxon>Haloarculaceae</taxon>
        <taxon>Halovenus</taxon>
    </lineage>
</organism>
<accession>A0ABD5X2F5</accession>
<feature type="transmembrane region" description="Helical" evidence="6">
    <location>
        <begin position="302"/>
        <end position="322"/>
    </location>
</feature>
<feature type="transmembrane region" description="Helical" evidence="6">
    <location>
        <begin position="95"/>
        <end position="114"/>
    </location>
</feature>
<dbReference type="Pfam" id="PF00361">
    <property type="entry name" value="Proton_antipo_M"/>
    <property type="match status" value="1"/>
</dbReference>
<comment type="caution">
    <text evidence="8">The sequence shown here is derived from an EMBL/GenBank/DDBJ whole genome shotgun (WGS) entry which is preliminary data.</text>
</comment>
<gene>
    <name evidence="8" type="ORF">ACFQJ7_04560</name>
</gene>
<feature type="transmembrane region" description="Helical" evidence="6">
    <location>
        <begin position="407"/>
        <end position="434"/>
    </location>
</feature>
<evidence type="ECO:0000256" key="6">
    <source>
        <dbReference type="SAM" id="Phobius"/>
    </source>
</evidence>
<evidence type="ECO:0000256" key="2">
    <source>
        <dbReference type="ARBA" id="ARBA00022475"/>
    </source>
</evidence>
<dbReference type="GO" id="GO:0005886">
    <property type="term" value="C:plasma membrane"/>
    <property type="evidence" value="ECO:0007669"/>
    <property type="project" value="UniProtKB-SubCell"/>
</dbReference>
<feature type="domain" description="NADH:quinone oxidoreductase/Mrp antiporter transmembrane" evidence="7">
    <location>
        <begin position="143"/>
        <end position="457"/>
    </location>
</feature>
<keyword evidence="5 6" id="KW-0472">Membrane</keyword>
<evidence type="ECO:0000313" key="9">
    <source>
        <dbReference type="Proteomes" id="UP001596414"/>
    </source>
</evidence>
<dbReference type="InterPro" id="IPR050586">
    <property type="entry name" value="CPA3_Na-H_Antiporter_D"/>
</dbReference>
<reference evidence="8 9" key="1">
    <citation type="journal article" date="2014" name="Int. J. Syst. Evol. Microbiol.">
        <title>Complete genome sequence of Corynebacterium casei LMG S-19264T (=DSM 44701T), isolated from a smear-ripened cheese.</title>
        <authorList>
            <consortium name="US DOE Joint Genome Institute (JGI-PGF)"/>
            <person name="Walter F."/>
            <person name="Albersmeier A."/>
            <person name="Kalinowski J."/>
            <person name="Ruckert C."/>
        </authorList>
    </citation>
    <scope>NUCLEOTIDE SEQUENCE [LARGE SCALE GENOMIC DNA]</scope>
    <source>
        <strain evidence="8 9">CGMCC 4.7215</strain>
    </source>
</reference>